<dbReference type="Gene3D" id="3.40.1350.10">
    <property type="match status" value="1"/>
</dbReference>
<dbReference type="Proteomes" id="UP000008204">
    <property type="component" value="Chromosome"/>
</dbReference>
<dbReference type="Pfam" id="PF14338">
    <property type="entry name" value="Mrr_N"/>
    <property type="match status" value="1"/>
</dbReference>
<proteinExistence type="predicted"/>
<keyword evidence="1" id="KW-0175">Coiled coil</keyword>
<dbReference type="SUPFAM" id="SSF52980">
    <property type="entry name" value="Restriction endonuclease-like"/>
    <property type="match status" value="1"/>
</dbReference>
<dbReference type="PANTHER" id="PTHR30015:SF7">
    <property type="entry name" value="TYPE IV METHYL-DIRECTED RESTRICTION ENZYME ECOKMRR"/>
    <property type="match status" value="1"/>
</dbReference>
<gene>
    <name evidence="4" type="ordered locus">PCC8801_3690</name>
</gene>
<evidence type="ECO:0000259" key="3">
    <source>
        <dbReference type="Pfam" id="PF14338"/>
    </source>
</evidence>
<keyword evidence="4" id="KW-0255">Endonuclease</keyword>
<dbReference type="GO" id="GO:0009307">
    <property type="term" value="P:DNA restriction-modification system"/>
    <property type="evidence" value="ECO:0007669"/>
    <property type="project" value="InterPro"/>
</dbReference>
<feature type="coiled-coil region" evidence="1">
    <location>
        <begin position="115"/>
        <end position="149"/>
    </location>
</feature>
<feature type="domain" description="Restriction system protein Mrr-like N-terminal" evidence="3">
    <location>
        <begin position="10"/>
        <end position="91"/>
    </location>
</feature>
<organism evidence="4 5">
    <name type="scientific">Rippkaea orientalis (strain PCC 8801 / RF-1)</name>
    <name type="common">Cyanothece sp. (strain PCC 8801)</name>
    <dbReference type="NCBI Taxonomy" id="41431"/>
    <lineage>
        <taxon>Bacteria</taxon>
        <taxon>Bacillati</taxon>
        <taxon>Cyanobacteriota</taxon>
        <taxon>Cyanophyceae</taxon>
        <taxon>Oscillatoriophycideae</taxon>
        <taxon>Chroococcales</taxon>
        <taxon>Aphanothecaceae</taxon>
        <taxon>Rippkaea</taxon>
        <taxon>Rippkaea orientalis</taxon>
    </lineage>
</organism>
<protein>
    <submittedName>
        <fullName evidence="4">Restriction endonuclease</fullName>
    </submittedName>
</protein>
<dbReference type="GO" id="GO:0003677">
    <property type="term" value="F:DNA binding"/>
    <property type="evidence" value="ECO:0007669"/>
    <property type="project" value="InterPro"/>
</dbReference>
<reference evidence="5" key="1">
    <citation type="journal article" date="2011" name="MBio">
        <title>Novel metabolic attributes of the genus Cyanothece, comprising a group of unicellular nitrogen-fixing Cyanobacteria.</title>
        <authorList>
            <person name="Bandyopadhyay A."/>
            <person name="Elvitigala T."/>
            <person name="Welsh E."/>
            <person name="Stockel J."/>
            <person name="Liberton M."/>
            <person name="Min H."/>
            <person name="Sherman L.A."/>
            <person name="Pakrasi H.B."/>
        </authorList>
    </citation>
    <scope>NUCLEOTIDE SEQUENCE [LARGE SCALE GENOMIC DNA]</scope>
    <source>
        <strain evidence="5">PCC 8801</strain>
    </source>
</reference>
<dbReference type="OrthoDB" id="9803736at2"/>
<dbReference type="PANTHER" id="PTHR30015">
    <property type="entry name" value="MRR RESTRICTION SYSTEM PROTEIN"/>
    <property type="match status" value="1"/>
</dbReference>
<keyword evidence="5" id="KW-1185">Reference proteome</keyword>
<dbReference type="InterPro" id="IPR025745">
    <property type="entry name" value="Mrr-like_N_dom"/>
</dbReference>
<sequence length="291" mass="32995">MRKKGSQFLRFIIPLIEVLKANGGSATSNEATDLVIEKTNISEDEQQEVLKNGTSRIRNQVAWARSYLVKTDYLNSSTRGVWSLTEKGLNTDIEKIIPLSIYKEVQGKYIKKTSSTNLEEINNNKLELIEEAEQQDQNYRVELLNLLKNLSPSGFERLTQRLLREAGFQNVVVTGKTGDGGIDGHGILQINPLVSFKVMFQCKRFQNSVSPSQIRDFRGAIIGRAEKGIFITTGTYTINAKEEARRDGVVPIELVDGEQLVKMFEQLELGLQVTKTFEINHEFFRQYKSVE</sequence>
<dbReference type="KEGG" id="cyp:PCC8801_3690"/>
<dbReference type="InterPro" id="IPR007560">
    <property type="entry name" value="Restrct_endonuc_IV_Mrr"/>
</dbReference>
<feature type="domain" description="Restriction endonuclease type IV Mrr" evidence="2">
    <location>
        <begin position="147"/>
        <end position="263"/>
    </location>
</feature>
<dbReference type="InterPro" id="IPR011335">
    <property type="entry name" value="Restrct_endonuc-II-like"/>
</dbReference>
<evidence type="ECO:0000256" key="1">
    <source>
        <dbReference type="SAM" id="Coils"/>
    </source>
</evidence>
<dbReference type="AlphaFoldDB" id="B7K2U8"/>
<evidence type="ECO:0000313" key="5">
    <source>
        <dbReference type="Proteomes" id="UP000008204"/>
    </source>
</evidence>
<evidence type="ECO:0000259" key="2">
    <source>
        <dbReference type="Pfam" id="PF04471"/>
    </source>
</evidence>
<dbReference type="InterPro" id="IPR052906">
    <property type="entry name" value="Type_IV_Methyl-Rstrct_Enzyme"/>
</dbReference>
<dbReference type="InterPro" id="IPR011856">
    <property type="entry name" value="tRNA_endonuc-like_dom_sf"/>
</dbReference>
<keyword evidence="4" id="KW-0378">Hydrolase</keyword>
<dbReference type="RefSeq" id="WP_012596907.1">
    <property type="nucleotide sequence ID" value="NC_011726.1"/>
</dbReference>
<accession>B7K2U8</accession>
<dbReference type="EMBL" id="CP001287">
    <property type="protein sequence ID" value="ACK67649.1"/>
    <property type="molecule type" value="Genomic_DNA"/>
</dbReference>
<keyword evidence="4" id="KW-0540">Nuclease</keyword>
<name>B7K2U8_RIPO1</name>
<dbReference type="STRING" id="41431.PCC8801_3690"/>
<dbReference type="eggNOG" id="COG1715">
    <property type="taxonomic scope" value="Bacteria"/>
</dbReference>
<dbReference type="HOGENOM" id="CLU_063822_0_0_3"/>
<dbReference type="REBASE" id="19489">
    <property type="entry name" value="Csp8801Mrr2P"/>
</dbReference>
<dbReference type="Pfam" id="PF04471">
    <property type="entry name" value="Mrr_cat"/>
    <property type="match status" value="1"/>
</dbReference>
<evidence type="ECO:0000313" key="4">
    <source>
        <dbReference type="EMBL" id="ACK67649.1"/>
    </source>
</evidence>
<dbReference type="GO" id="GO:0015666">
    <property type="term" value="F:restriction endodeoxyribonuclease activity"/>
    <property type="evidence" value="ECO:0007669"/>
    <property type="project" value="TreeGrafter"/>
</dbReference>